<dbReference type="PANTHER" id="PTHR43580:SF2">
    <property type="entry name" value="CYTOKINE-LIKE NUCLEAR FACTOR N-PAC"/>
    <property type="match status" value="1"/>
</dbReference>
<dbReference type="InterPro" id="IPR036291">
    <property type="entry name" value="NAD(P)-bd_dom_sf"/>
</dbReference>
<sequence>MPTGTTVSSAVSSPVTPPLAVTVIGLGAMGSALAGAFLDAGHSVTVWNRTPGKGDALAARGAVVAATAEEAVTASELIVVCLVDYDASEAILTPLAKALSGRTLVNVTADVPDRARTAAAWAAEHGIAYLDGAVMVPTAVVGTPAGLLFYSGDPTTFERYEPVLRALGGRTVHVGDSPDRAAVFDVALLDLFYGAMGAMIHAFALARAHGVPAAEVVPYMTSIVDLLPEALEAMAGDIDARSYPALTAGLGTMAASVDHIVHAGRAAGIDSAQMEGIQRMTDRARELGHADSGWAANYEALINPRTRDRS</sequence>
<dbReference type="InterPro" id="IPR051265">
    <property type="entry name" value="HIBADH-related_NP60_sf"/>
</dbReference>
<keyword evidence="2" id="KW-0560">Oxidoreductase</keyword>
<evidence type="ECO:0000259" key="3">
    <source>
        <dbReference type="Pfam" id="PF03446"/>
    </source>
</evidence>
<organism evidence="5 6">
    <name type="scientific">Streptomyces tsukubensis (strain DSM 42081 / NBRC 108919 / NRRL 18488 / 9993)</name>
    <dbReference type="NCBI Taxonomy" id="1114943"/>
    <lineage>
        <taxon>Bacteria</taxon>
        <taxon>Bacillati</taxon>
        <taxon>Actinomycetota</taxon>
        <taxon>Actinomycetes</taxon>
        <taxon>Kitasatosporales</taxon>
        <taxon>Streptomycetaceae</taxon>
        <taxon>Streptomyces</taxon>
    </lineage>
</organism>
<dbReference type="PIRSF" id="PIRSF000103">
    <property type="entry name" value="HIBADH"/>
    <property type="match status" value="1"/>
</dbReference>
<feature type="domain" description="6-phosphogluconate dehydrogenase NADP-binding" evidence="3">
    <location>
        <begin position="21"/>
        <end position="175"/>
    </location>
</feature>
<evidence type="ECO:0000256" key="2">
    <source>
        <dbReference type="ARBA" id="ARBA00023002"/>
    </source>
</evidence>
<dbReference type="Pfam" id="PF21761">
    <property type="entry name" value="RedAm-like_C"/>
    <property type="match status" value="1"/>
</dbReference>
<dbReference type="AlphaFoldDB" id="A0A7G3UBT5"/>
<dbReference type="Gene3D" id="1.10.1040.10">
    <property type="entry name" value="N-(1-d-carboxylethyl)-l-norvaline Dehydrogenase, domain 2"/>
    <property type="match status" value="1"/>
</dbReference>
<name>A0A7G3UBT5_STRT9</name>
<feature type="domain" description="NADPH-dependent reductive aminase-like C-terminal" evidence="4">
    <location>
        <begin position="178"/>
        <end position="301"/>
    </location>
</feature>
<dbReference type="PANTHER" id="PTHR43580">
    <property type="entry name" value="OXIDOREDUCTASE GLYR1-RELATED"/>
    <property type="match status" value="1"/>
</dbReference>
<keyword evidence="6" id="KW-1185">Reference proteome</keyword>
<dbReference type="Gene3D" id="3.40.50.720">
    <property type="entry name" value="NAD(P)-binding Rossmann-like Domain"/>
    <property type="match status" value="1"/>
</dbReference>
<evidence type="ECO:0000259" key="4">
    <source>
        <dbReference type="Pfam" id="PF21761"/>
    </source>
</evidence>
<dbReference type="Pfam" id="PF03446">
    <property type="entry name" value="NAD_binding_2"/>
    <property type="match status" value="1"/>
</dbReference>
<evidence type="ECO:0000256" key="1">
    <source>
        <dbReference type="ARBA" id="ARBA00009080"/>
    </source>
</evidence>
<dbReference type="InterPro" id="IPR013328">
    <property type="entry name" value="6PGD_dom2"/>
</dbReference>
<dbReference type="InterPro" id="IPR006115">
    <property type="entry name" value="6PGDH_NADP-bd"/>
</dbReference>
<evidence type="ECO:0000313" key="5">
    <source>
        <dbReference type="EMBL" id="QKM67438.1"/>
    </source>
</evidence>
<reference evidence="5 6" key="1">
    <citation type="journal article" date="2012" name="J. Bacteriol.">
        <title>Draft genome of Streptomyces tsukubaensis NRRL 18488, the producer of the clinically important immunosuppressant tacrolimus (FK506).</title>
        <authorList>
            <person name="Barreiro C."/>
            <person name="Prieto C."/>
            <person name="Sola-Landa A."/>
            <person name="Solera E."/>
            <person name="Martinez-Castro M."/>
            <person name="Perez-Redondo R."/>
            <person name="Garcia-Estrada C."/>
            <person name="Aparicio J.F."/>
            <person name="Fernandez-Martinez L.T."/>
            <person name="Santos-Aberturas J."/>
            <person name="Salehi-Najafabadi Z."/>
            <person name="Rodriguez-Garcia A."/>
            <person name="Tauch A."/>
            <person name="Martin J.F."/>
        </authorList>
    </citation>
    <scope>NUCLEOTIDE SEQUENCE [LARGE SCALE GENOMIC DNA]</scope>
    <source>
        <strain evidence="6">DSM 42081 / NBRC 108919 / NRRL 18488 / 9993</strain>
    </source>
</reference>
<dbReference type="InterPro" id="IPR015815">
    <property type="entry name" value="HIBADH-related"/>
</dbReference>
<dbReference type="GO" id="GO:0050661">
    <property type="term" value="F:NADP binding"/>
    <property type="evidence" value="ECO:0007669"/>
    <property type="project" value="InterPro"/>
</dbReference>
<evidence type="ECO:0000313" key="6">
    <source>
        <dbReference type="Proteomes" id="UP000005940"/>
    </source>
</evidence>
<dbReference type="Proteomes" id="UP000005940">
    <property type="component" value="Chromosome"/>
</dbReference>
<dbReference type="InterPro" id="IPR048666">
    <property type="entry name" value="RedAm-like_C"/>
</dbReference>
<dbReference type="EMBL" id="CP029159">
    <property type="protein sequence ID" value="QKM67438.1"/>
    <property type="molecule type" value="Genomic_DNA"/>
</dbReference>
<dbReference type="SUPFAM" id="SSF51735">
    <property type="entry name" value="NAD(P)-binding Rossmann-fold domains"/>
    <property type="match status" value="1"/>
</dbReference>
<proteinExistence type="inferred from homology"/>
<accession>A0A7G3UBT5</accession>
<dbReference type="GO" id="GO:0016491">
    <property type="term" value="F:oxidoreductase activity"/>
    <property type="evidence" value="ECO:0007669"/>
    <property type="project" value="UniProtKB-KW"/>
</dbReference>
<comment type="similarity">
    <text evidence="1">Belongs to the HIBADH-related family.</text>
</comment>
<gene>
    <name evidence="5" type="ORF">STSU_009940</name>
</gene>
<protein>
    <submittedName>
        <fullName evidence="5">Dehydrogenase</fullName>
    </submittedName>
</protein>